<feature type="active site" description="Proton donor/acceptor" evidence="2">
    <location>
        <position position="89"/>
    </location>
</feature>
<dbReference type="Pfam" id="PF00300">
    <property type="entry name" value="His_Phos_1"/>
    <property type="match status" value="1"/>
</dbReference>
<dbReference type="Proteomes" id="UP000051576">
    <property type="component" value="Unassembled WGS sequence"/>
</dbReference>
<protein>
    <submittedName>
        <fullName evidence="4">Phosphoglycerate mutase</fullName>
    </submittedName>
</protein>
<evidence type="ECO:0000256" key="3">
    <source>
        <dbReference type="PIRSR" id="PIRSR613078-2"/>
    </source>
</evidence>
<dbReference type="AlphaFoldDB" id="A0A0R2C761"/>
<dbReference type="PATRIC" id="fig|1133569.4.peg.179"/>
<dbReference type="PANTHER" id="PTHR46517">
    <property type="entry name" value="FRUCTOSE-2,6-BISPHOSPHATASE TIGAR"/>
    <property type="match status" value="1"/>
</dbReference>
<dbReference type="GO" id="GO:0005829">
    <property type="term" value="C:cytosol"/>
    <property type="evidence" value="ECO:0007669"/>
    <property type="project" value="TreeGrafter"/>
</dbReference>
<dbReference type="eggNOG" id="COG0406">
    <property type="taxonomic scope" value="Bacteria"/>
</dbReference>
<dbReference type="EMBL" id="AYYX01000108">
    <property type="protein sequence ID" value="KRM83932.1"/>
    <property type="molecule type" value="Genomic_DNA"/>
</dbReference>
<name>A0A0R2C761_9LACO</name>
<evidence type="ECO:0000313" key="5">
    <source>
        <dbReference type="Proteomes" id="UP000051576"/>
    </source>
</evidence>
<feature type="binding site" evidence="3">
    <location>
        <position position="62"/>
    </location>
    <ligand>
        <name>substrate</name>
    </ligand>
</feature>
<dbReference type="GO" id="GO:0045820">
    <property type="term" value="P:negative regulation of glycolytic process"/>
    <property type="evidence" value="ECO:0007669"/>
    <property type="project" value="TreeGrafter"/>
</dbReference>
<dbReference type="InterPro" id="IPR013078">
    <property type="entry name" value="His_Pase_superF_clade-1"/>
</dbReference>
<comment type="caution">
    <text evidence="4">The sequence shown here is derived from an EMBL/GenBank/DDBJ whole genome shotgun (WGS) entry which is preliminary data.</text>
</comment>
<organism evidence="4 5">
    <name type="scientific">Liquorilactobacillus vini DSM 20605</name>
    <dbReference type="NCBI Taxonomy" id="1133569"/>
    <lineage>
        <taxon>Bacteria</taxon>
        <taxon>Bacillati</taxon>
        <taxon>Bacillota</taxon>
        <taxon>Bacilli</taxon>
        <taxon>Lactobacillales</taxon>
        <taxon>Lactobacillaceae</taxon>
        <taxon>Liquorilactobacillus</taxon>
    </lineage>
</organism>
<feature type="binding site" evidence="3">
    <location>
        <begin position="12"/>
        <end position="19"/>
    </location>
    <ligand>
        <name>substrate</name>
    </ligand>
</feature>
<dbReference type="PROSITE" id="PS00175">
    <property type="entry name" value="PG_MUTASE"/>
    <property type="match status" value="1"/>
</dbReference>
<dbReference type="GO" id="GO:0043456">
    <property type="term" value="P:regulation of pentose-phosphate shunt"/>
    <property type="evidence" value="ECO:0007669"/>
    <property type="project" value="TreeGrafter"/>
</dbReference>
<dbReference type="GO" id="GO:0004331">
    <property type="term" value="F:fructose-2,6-bisphosphate 2-phosphatase activity"/>
    <property type="evidence" value="ECO:0007669"/>
    <property type="project" value="TreeGrafter"/>
</dbReference>
<dbReference type="InterPro" id="IPR001345">
    <property type="entry name" value="PG/BPGM_mutase_AS"/>
</dbReference>
<dbReference type="RefSeq" id="WP_235720437.1">
    <property type="nucleotide sequence ID" value="NZ_AHYZ01000097.1"/>
</dbReference>
<feature type="active site" description="Tele-phosphohistidine intermediate" evidence="2">
    <location>
        <position position="13"/>
    </location>
</feature>
<gene>
    <name evidence="4" type="ORF">FD21_GL000173</name>
</gene>
<proteinExistence type="predicted"/>
<keyword evidence="5" id="KW-1185">Reference proteome</keyword>
<dbReference type="Gene3D" id="3.40.50.1240">
    <property type="entry name" value="Phosphoglycerate mutase-like"/>
    <property type="match status" value="1"/>
</dbReference>
<dbReference type="SUPFAM" id="SSF53254">
    <property type="entry name" value="Phosphoglycerate mutase-like"/>
    <property type="match status" value="1"/>
</dbReference>
<dbReference type="PANTHER" id="PTHR46517:SF1">
    <property type="entry name" value="FRUCTOSE-2,6-BISPHOSPHATASE TIGAR"/>
    <property type="match status" value="1"/>
</dbReference>
<dbReference type="CDD" id="cd07067">
    <property type="entry name" value="HP_PGM_like"/>
    <property type="match status" value="1"/>
</dbReference>
<reference evidence="4 5" key="1">
    <citation type="journal article" date="2015" name="Genome Announc.">
        <title>Expanding the biotechnology potential of lactobacilli through comparative genomics of 213 strains and associated genera.</title>
        <authorList>
            <person name="Sun Z."/>
            <person name="Harris H.M."/>
            <person name="McCann A."/>
            <person name="Guo C."/>
            <person name="Argimon S."/>
            <person name="Zhang W."/>
            <person name="Yang X."/>
            <person name="Jeffery I.B."/>
            <person name="Cooney J.C."/>
            <person name="Kagawa T.F."/>
            <person name="Liu W."/>
            <person name="Song Y."/>
            <person name="Salvetti E."/>
            <person name="Wrobel A."/>
            <person name="Rasinkangas P."/>
            <person name="Parkhill J."/>
            <person name="Rea M.C."/>
            <person name="O'Sullivan O."/>
            <person name="Ritari J."/>
            <person name="Douillard F.P."/>
            <person name="Paul Ross R."/>
            <person name="Yang R."/>
            <person name="Briner A.E."/>
            <person name="Felis G.E."/>
            <person name="de Vos W.M."/>
            <person name="Barrangou R."/>
            <person name="Klaenhammer T.R."/>
            <person name="Caufield P.W."/>
            <person name="Cui Y."/>
            <person name="Zhang H."/>
            <person name="O'Toole P.W."/>
        </authorList>
    </citation>
    <scope>NUCLEOTIDE SEQUENCE [LARGE SCALE GENOMIC DNA]</scope>
    <source>
        <strain evidence="4 5">DSM 20605</strain>
    </source>
</reference>
<evidence type="ECO:0000256" key="1">
    <source>
        <dbReference type="ARBA" id="ARBA00022801"/>
    </source>
</evidence>
<dbReference type="SMART" id="SM00855">
    <property type="entry name" value="PGAM"/>
    <property type="match status" value="1"/>
</dbReference>
<dbReference type="InterPro" id="IPR051695">
    <property type="entry name" value="Phosphoglycerate_Mutase"/>
</dbReference>
<evidence type="ECO:0000256" key="2">
    <source>
        <dbReference type="PIRSR" id="PIRSR613078-1"/>
    </source>
</evidence>
<sequence length="227" mass="26088">MIELTVHFYLVRHGQTKLNRYHRLQGITDSPLTKKGKAAAVKVGKNLKEINFVAAYASDLDRTYTTAKLILKENNQSNVPIYRDPGLRELSFGRFEEGKNRQVLPEIIRLLGLLNIWRAFYQPHHASRLTDLFQQVDHSSQIESARQLVNRMTQTLRYIGHKYNSRQPESNILVVTHAMILSVFIESLNGKVPRMLLKNVQVCRVDYTGEKFVLKTAVKAQKGSRKS</sequence>
<keyword evidence="1" id="KW-0378">Hydrolase</keyword>
<evidence type="ECO:0000313" key="4">
    <source>
        <dbReference type="EMBL" id="KRM83932.1"/>
    </source>
</evidence>
<dbReference type="STRING" id="1133569.FD21_GL000173"/>
<accession>A0A0R2C761</accession>
<dbReference type="InterPro" id="IPR029033">
    <property type="entry name" value="His_PPase_superfam"/>
</dbReference>